<evidence type="ECO:0000256" key="5">
    <source>
        <dbReference type="ARBA" id="ARBA00022840"/>
    </source>
</evidence>
<feature type="region of interest" description="Disordered" evidence="6">
    <location>
        <begin position="1"/>
        <end position="32"/>
    </location>
</feature>
<gene>
    <name evidence="8" type="ORF">CBER1_07225</name>
</gene>
<sequence length="635" mass="71440">MPFSWNPSLAAETPGSQDTPPPVTPYAPHRNALPASDGLRAEFLDFALNSVGHDNPETKEEWGRVLLQEWSQLTPPEQQNIVQQIRKVLGFWSQAEGQVAAINKSASAAQARPRWQEASRRASILGLAIDTLKRMWDLHTPSTSRFGQCISERKKIAQNLKRDADLMKNSNPSSAQRSSAAFDALVERQEALKAARARKQLEIDWSRVRKLEAERQRIAKPAGIRAIPLRNPDRTWRPIQDMHGGMGTIQVWGQDNGGGLIADRVVVKDTVIRSRSLWETSTTWYGDKSDRIPLEFWAHSKMDTGGKYIVHLASSQAQVNEERLLYRMWLEYCPNGDLSELIARHRSAERRIPIDFIIYTFKALIDCCLRMERGTVGKSRGEWEQIVHRDLKPPNILLGLPRVTFPSYPEPKMADFGLSMVTNPDDEMNPGLYNLGGGTQGYLAPEQFSFVNPMTNEPVDDFKLLAPANVWGVASIVLCLLERFELNIATQPDYMPGGTWRYRVSDAARSVYQDPDLIDMVDRCLEYQPADRPTPEELRKWITKKIASDPWLSVESWGGEHPVAFARVVEPKTHKHYIGMSFNEITGLPSGAPYTGGGARERRSRPPGRRFGTRPPSSPPRNPFSDGAAAWLGDS</sequence>
<dbReference type="AlphaFoldDB" id="A0A2S6CMA6"/>
<feature type="domain" description="Protein kinase" evidence="7">
    <location>
        <begin position="246"/>
        <end position="552"/>
    </location>
</feature>
<feature type="region of interest" description="Disordered" evidence="6">
    <location>
        <begin position="588"/>
        <end position="635"/>
    </location>
</feature>
<keyword evidence="4" id="KW-0418">Kinase</keyword>
<dbReference type="SUPFAM" id="SSF56112">
    <property type="entry name" value="Protein kinase-like (PK-like)"/>
    <property type="match status" value="1"/>
</dbReference>
<dbReference type="InterPro" id="IPR050660">
    <property type="entry name" value="NEK_Ser/Thr_kinase"/>
</dbReference>
<dbReference type="PROSITE" id="PS50011">
    <property type="entry name" value="PROTEIN_KINASE_DOM"/>
    <property type="match status" value="1"/>
</dbReference>
<keyword evidence="2" id="KW-0808">Transferase</keyword>
<dbReference type="GO" id="GO:0005524">
    <property type="term" value="F:ATP binding"/>
    <property type="evidence" value="ECO:0007669"/>
    <property type="project" value="UniProtKB-KW"/>
</dbReference>
<dbReference type="EC" id="2.7.11.1" evidence="1"/>
<dbReference type="OrthoDB" id="310217at2759"/>
<dbReference type="PANTHER" id="PTHR43671">
    <property type="entry name" value="SERINE/THREONINE-PROTEIN KINASE NEK"/>
    <property type="match status" value="1"/>
</dbReference>
<dbReference type="InterPro" id="IPR000719">
    <property type="entry name" value="Prot_kinase_dom"/>
</dbReference>
<evidence type="ECO:0000313" key="9">
    <source>
        <dbReference type="Proteomes" id="UP000237631"/>
    </source>
</evidence>
<dbReference type="EMBL" id="PNEN01000195">
    <property type="protein sequence ID" value="PPJ60868.1"/>
    <property type="molecule type" value="Genomic_DNA"/>
</dbReference>
<comment type="caution">
    <text evidence="8">The sequence shown here is derived from an EMBL/GenBank/DDBJ whole genome shotgun (WGS) entry which is preliminary data.</text>
</comment>
<dbReference type="PROSITE" id="PS00108">
    <property type="entry name" value="PROTEIN_KINASE_ST"/>
    <property type="match status" value="1"/>
</dbReference>
<evidence type="ECO:0000259" key="7">
    <source>
        <dbReference type="PROSITE" id="PS50011"/>
    </source>
</evidence>
<evidence type="ECO:0000256" key="3">
    <source>
        <dbReference type="ARBA" id="ARBA00022741"/>
    </source>
</evidence>
<evidence type="ECO:0000256" key="2">
    <source>
        <dbReference type="ARBA" id="ARBA00022679"/>
    </source>
</evidence>
<dbReference type="GO" id="GO:0004674">
    <property type="term" value="F:protein serine/threonine kinase activity"/>
    <property type="evidence" value="ECO:0007669"/>
    <property type="project" value="UniProtKB-EC"/>
</dbReference>
<keyword evidence="5" id="KW-0067">ATP-binding</keyword>
<accession>A0A2S6CMA6</accession>
<dbReference type="Proteomes" id="UP000237631">
    <property type="component" value="Unassembled WGS sequence"/>
</dbReference>
<dbReference type="Pfam" id="PF00069">
    <property type="entry name" value="Pkinase"/>
    <property type="match status" value="1"/>
</dbReference>
<dbReference type="InterPro" id="IPR008271">
    <property type="entry name" value="Ser/Thr_kinase_AS"/>
</dbReference>
<evidence type="ECO:0000313" key="8">
    <source>
        <dbReference type="EMBL" id="PPJ60868.1"/>
    </source>
</evidence>
<dbReference type="PANTHER" id="PTHR43671:SF13">
    <property type="entry name" value="SERINE_THREONINE-PROTEIN KINASE NEK2"/>
    <property type="match status" value="1"/>
</dbReference>
<feature type="compositionally biased region" description="Basic residues" evidence="6">
    <location>
        <begin position="602"/>
        <end position="612"/>
    </location>
</feature>
<name>A0A2S6CMA6_9PEZI</name>
<proteinExistence type="predicted"/>
<reference evidence="9" key="1">
    <citation type="journal article" date="2017" name="bioRxiv">
        <title>Conservation of a gene cluster reveals novel cercosporin biosynthetic mechanisms and extends production to the genus Colletotrichum.</title>
        <authorList>
            <person name="de Jonge R."/>
            <person name="Ebert M.K."/>
            <person name="Huitt-Roehl C.R."/>
            <person name="Pal P."/>
            <person name="Suttle J.C."/>
            <person name="Spanner R.E."/>
            <person name="Neubauer J.D."/>
            <person name="Jurick W.M.II."/>
            <person name="Stott K.A."/>
            <person name="Secor G.A."/>
            <person name="Thomma B.P.H.J."/>
            <person name="Van de Peer Y."/>
            <person name="Townsend C.A."/>
            <person name="Bolton M.D."/>
        </authorList>
    </citation>
    <scope>NUCLEOTIDE SEQUENCE [LARGE SCALE GENOMIC DNA]</scope>
    <source>
        <strain evidence="9">CBS538.71</strain>
    </source>
</reference>
<organism evidence="8 9">
    <name type="scientific">Cercospora berteroae</name>
    <dbReference type="NCBI Taxonomy" id="357750"/>
    <lineage>
        <taxon>Eukaryota</taxon>
        <taxon>Fungi</taxon>
        <taxon>Dikarya</taxon>
        <taxon>Ascomycota</taxon>
        <taxon>Pezizomycotina</taxon>
        <taxon>Dothideomycetes</taxon>
        <taxon>Dothideomycetidae</taxon>
        <taxon>Mycosphaerellales</taxon>
        <taxon>Mycosphaerellaceae</taxon>
        <taxon>Cercospora</taxon>
    </lineage>
</organism>
<dbReference type="Gene3D" id="1.10.510.10">
    <property type="entry name" value="Transferase(Phosphotransferase) domain 1"/>
    <property type="match status" value="1"/>
</dbReference>
<protein>
    <recommendedName>
        <fullName evidence="1">non-specific serine/threonine protein kinase</fullName>
        <ecNumber evidence="1">2.7.11.1</ecNumber>
    </recommendedName>
</protein>
<dbReference type="STRING" id="357750.A0A2S6CMA6"/>
<evidence type="ECO:0000256" key="6">
    <source>
        <dbReference type="SAM" id="MobiDB-lite"/>
    </source>
</evidence>
<dbReference type="SMART" id="SM00220">
    <property type="entry name" value="S_TKc"/>
    <property type="match status" value="1"/>
</dbReference>
<evidence type="ECO:0000256" key="1">
    <source>
        <dbReference type="ARBA" id="ARBA00012513"/>
    </source>
</evidence>
<keyword evidence="3" id="KW-0547">Nucleotide-binding</keyword>
<evidence type="ECO:0000256" key="4">
    <source>
        <dbReference type="ARBA" id="ARBA00022777"/>
    </source>
</evidence>
<keyword evidence="9" id="KW-1185">Reference proteome</keyword>
<dbReference type="InterPro" id="IPR011009">
    <property type="entry name" value="Kinase-like_dom_sf"/>
</dbReference>